<evidence type="ECO:0000313" key="3">
    <source>
        <dbReference type="Proteomes" id="UP000251853"/>
    </source>
</evidence>
<dbReference type="GO" id="GO:0009435">
    <property type="term" value="P:NAD+ biosynthetic process"/>
    <property type="evidence" value="ECO:0007669"/>
    <property type="project" value="InterPro"/>
</dbReference>
<dbReference type="Gene3D" id="3.30.360.10">
    <property type="entry name" value="Dihydrodipicolinate Reductase, domain 2"/>
    <property type="match status" value="1"/>
</dbReference>
<reference evidence="2 3" key="1">
    <citation type="submission" date="2018-06" db="EMBL/GenBank/DDBJ databases">
        <authorList>
            <consortium name="Pathogen Informatics"/>
            <person name="Doyle S."/>
        </authorList>
    </citation>
    <scope>NUCLEOTIDE SEQUENCE [LARGE SCALE GENOMIC DNA]</scope>
    <source>
        <strain evidence="2 3">NCTC11224</strain>
    </source>
</reference>
<proteinExistence type="predicted"/>
<accession>A0A2X2UQD6</accession>
<dbReference type="PANTHER" id="PTHR31873:SF6">
    <property type="entry name" value="ASPARTATE DEHYDROGENASE DOMAIN-CONTAINING PROTEIN"/>
    <property type="match status" value="1"/>
</dbReference>
<keyword evidence="3" id="KW-1185">Reference proteome</keyword>
<dbReference type="SUPFAM" id="SSF55347">
    <property type="entry name" value="Glyceraldehyde-3-phosphate dehydrogenase-like, C-terminal domain"/>
    <property type="match status" value="1"/>
</dbReference>
<dbReference type="GO" id="GO:0033735">
    <property type="term" value="F:aspartate dehydrogenase [NAD(P)+] activity"/>
    <property type="evidence" value="ECO:0007669"/>
    <property type="project" value="UniProtKB-EC"/>
</dbReference>
<dbReference type="AlphaFoldDB" id="A0A2X2UQD6"/>
<dbReference type="PANTHER" id="PTHR31873">
    <property type="entry name" value="L-ASPARTATE DEHYDROGENASE-RELATED"/>
    <property type="match status" value="1"/>
</dbReference>
<evidence type="ECO:0000313" key="2">
    <source>
        <dbReference type="EMBL" id="SQB15193.1"/>
    </source>
</evidence>
<name>A0A2X2UQD6_9FIRM</name>
<protein>
    <submittedName>
        <fullName evidence="2">Aspartate dehydrogenase</fullName>
        <ecNumber evidence="2">1.4.1.21</ecNumber>
    </submittedName>
</protein>
<dbReference type="EMBL" id="UAVW01000016">
    <property type="protein sequence ID" value="SQB15193.1"/>
    <property type="molecule type" value="Genomic_DNA"/>
</dbReference>
<dbReference type="EC" id="1.4.1.21" evidence="2"/>
<evidence type="ECO:0000259" key="1">
    <source>
        <dbReference type="Pfam" id="PF01958"/>
    </source>
</evidence>
<organism evidence="2 3">
    <name type="scientific">Enterocloster clostridioformis</name>
    <dbReference type="NCBI Taxonomy" id="1531"/>
    <lineage>
        <taxon>Bacteria</taxon>
        <taxon>Bacillati</taxon>
        <taxon>Bacillota</taxon>
        <taxon>Clostridia</taxon>
        <taxon>Lachnospirales</taxon>
        <taxon>Lachnospiraceae</taxon>
        <taxon>Enterocloster</taxon>
    </lineage>
</organism>
<dbReference type="Pfam" id="PF01958">
    <property type="entry name" value="Asp_DH_C"/>
    <property type="match status" value="1"/>
</dbReference>
<dbReference type="Proteomes" id="UP000251853">
    <property type="component" value="Unassembled WGS sequence"/>
</dbReference>
<gene>
    <name evidence="2" type="primary">nadX_1</name>
    <name evidence="2" type="ORF">NCTC11224_04253</name>
</gene>
<dbReference type="InterPro" id="IPR002811">
    <property type="entry name" value="Asp_DH"/>
</dbReference>
<keyword evidence="2" id="KW-0560">Oxidoreductase</keyword>
<feature type="domain" description="Aspartate dehydrogenase" evidence="1">
    <location>
        <begin position="65"/>
        <end position="151"/>
    </location>
</feature>
<sequence length="163" mass="17423">MERINQAGSESEAKLYVASGAIGGFDLMRAVRFGGLGDAEIHTTKNPHSLNGAPYLDGKELPEHQEQLVFKGSSREAIAGFPKNVNVAVSMALATLGVDETRVKISSCPGLETNIHDIRLNGDFGTIEIKVAVKPSEKNAKSSTLAAWSVLALLEKMSQTIML</sequence>
<dbReference type="RefSeq" id="WP_074926081.1">
    <property type="nucleotide sequence ID" value="NZ_AP031445.1"/>
</dbReference>